<feature type="domain" description="Methyltransferase" evidence="1">
    <location>
        <begin position="59"/>
        <end position="153"/>
    </location>
</feature>
<dbReference type="Pfam" id="PF13649">
    <property type="entry name" value="Methyltransf_25"/>
    <property type="match status" value="1"/>
</dbReference>
<protein>
    <submittedName>
        <fullName evidence="2">SAM-dependent methyltransferase</fullName>
    </submittedName>
</protein>
<comment type="caution">
    <text evidence="2">The sequence shown here is derived from an EMBL/GenBank/DDBJ whole genome shotgun (WGS) entry which is preliminary data.</text>
</comment>
<sequence length="220" mass="24819">MSAQPTSAIELEFARRYDQEHARVCRQPQPRSLMGRLVFWREENLVRNALKVAGEPGLILDVACGAGRFWPVLAEHANRVILASDPSQDMLNHAQTHHPQSLLKRIKTFQSSAFSLGLSVNAVDCIFCLQLFQHITCAEHRLAMLQEFHRVSRDTVIVAARVDGYFNLRRPESEAAHAPQPVSKAEIEADFKQAGFRVLSQQDVLPGCTWMRVYVLSKTS</sequence>
<accession>A0A423I4A3</accession>
<dbReference type="GO" id="GO:0032259">
    <property type="term" value="P:methylation"/>
    <property type="evidence" value="ECO:0007669"/>
    <property type="project" value="UniProtKB-KW"/>
</dbReference>
<dbReference type="RefSeq" id="WP_123433907.1">
    <property type="nucleotide sequence ID" value="NZ_MOBK01000006.1"/>
</dbReference>
<organism evidence="2 3">
    <name type="scientific">Pseudomonas brassicacearum</name>
    <dbReference type="NCBI Taxonomy" id="930166"/>
    <lineage>
        <taxon>Bacteria</taxon>
        <taxon>Pseudomonadati</taxon>
        <taxon>Pseudomonadota</taxon>
        <taxon>Gammaproteobacteria</taxon>
        <taxon>Pseudomonadales</taxon>
        <taxon>Pseudomonadaceae</taxon>
        <taxon>Pseudomonas</taxon>
    </lineage>
</organism>
<dbReference type="AlphaFoldDB" id="A0A423I4A3"/>
<dbReference type="SUPFAM" id="SSF53335">
    <property type="entry name" value="S-adenosyl-L-methionine-dependent methyltransferases"/>
    <property type="match status" value="1"/>
</dbReference>
<evidence type="ECO:0000259" key="1">
    <source>
        <dbReference type="Pfam" id="PF13649"/>
    </source>
</evidence>
<dbReference type="Gene3D" id="3.40.50.150">
    <property type="entry name" value="Vaccinia Virus protein VP39"/>
    <property type="match status" value="1"/>
</dbReference>
<gene>
    <name evidence="2" type="ORF">BK660_14235</name>
</gene>
<dbReference type="EMBL" id="MOBK01000006">
    <property type="protein sequence ID" value="RON20222.1"/>
    <property type="molecule type" value="Genomic_DNA"/>
</dbReference>
<name>A0A423I4A3_9PSED</name>
<proteinExistence type="predicted"/>
<keyword evidence="2" id="KW-0489">Methyltransferase</keyword>
<dbReference type="InterPro" id="IPR029063">
    <property type="entry name" value="SAM-dependent_MTases_sf"/>
</dbReference>
<reference evidence="2 3" key="1">
    <citation type="submission" date="2016-10" db="EMBL/GenBank/DDBJ databases">
        <title>Comparative genome analysis of multiple Pseudomonas spp. focuses on biocontrol and plant growth promoting traits.</title>
        <authorList>
            <person name="Tao X.-Y."/>
            <person name="Taylor C.G."/>
        </authorList>
    </citation>
    <scope>NUCLEOTIDE SEQUENCE [LARGE SCALE GENOMIC DNA]</scope>
    <source>
        <strain evidence="2 3">38D7</strain>
    </source>
</reference>
<dbReference type="GO" id="GO:0008168">
    <property type="term" value="F:methyltransferase activity"/>
    <property type="evidence" value="ECO:0007669"/>
    <property type="project" value="UniProtKB-KW"/>
</dbReference>
<evidence type="ECO:0000313" key="2">
    <source>
        <dbReference type="EMBL" id="RON20222.1"/>
    </source>
</evidence>
<dbReference type="CDD" id="cd02440">
    <property type="entry name" value="AdoMet_MTases"/>
    <property type="match status" value="1"/>
</dbReference>
<dbReference type="InterPro" id="IPR041698">
    <property type="entry name" value="Methyltransf_25"/>
</dbReference>
<evidence type="ECO:0000313" key="3">
    <source>
        <dbReference type="Proteomes" id="UP000285636"/>
    </source>
</evidence>
<keyword evidence="2" id="KW-0808">Transferase</keyword>
<dbReference type="Proteomes" id="UP000285636">
    <property type="component" value="Unassembled WGS sequence"/>
</dbReference>